<name>A0AAX6EIR1_IRIPA</name>
<feature type="compositionally biased region" description="Acidic residues" evidence="1">
    <location>
        <begin position="145"/>
        <end position="159"/>
    </location>
</feature>
<feature type="compositionally biased region" description="Basic and acidic residues" evidence="1">
    <location>
        <begin position="160"/>
        <end position="173"/>
    </location>
</feature>
<feature type="region of interest" description="Disordered" evidence="1">
    <location>
        <begin position="64"/>
        <end position="83"/>
    </location>
</feature>
<dbReference type="AlphaFoldDB" id="A0AAX6EIR1"/>
<feature type="compositionally biased region" description="Acidic residues" evidence="1">
    <location>
        <begin position="73"/>
        <end position="82"/>
    </location>
</feature>
<proteinExistence type="predicted"/>
<feature type="transmembrane region" description="Helical" evidence="2">
    <location>
        <begin position="184"/>
        <end position="207"/>
    </location>
</feature>
<keyword evidence="2" id="KW-0472">Membrane</keyword>
<evidence type="ECO:0000259" key="3">
    <source>
        <dbReference type="Pfam" id="PF20705"/>
    </source>
</evidence>
<protein>
    <recommendedName>
        <fullName evidence="3">DUF6821 domain-containing protein</fullName>
    </recommendedName>
</protein>
<accession>A0AAX6EIR1</accession>
<sequence>MERSSMDVMDIDDWELLPVPNDASSCTLFEFGLESEKDLLFSKQTNFFGPVAVVDNHYFILPSPRPSNVSSTSEEEEEEDSSVVEFKDIGVVPPPPPPQGLIVASQAIFSKPKDVDELDDTSVWYPNLSPRGKIVPLIGHEPISFDDAEEEEEEEEEELYAEKEGTDGQDRDNKRRRRPCWEGFGLKVGALCSVGAAAAVTICIFVLGGHQQPNRDKYSQRLQFQIYTDDKGVKQAMQQASRLNCTLVAARGVQTRRAHISFGGHYTGF</sequence>
<keyword evidence="5" id="KW-1185">Reference proteome</keyword>
<feature type="region of interest" description="Disordered" evidence="1">
    <location>
        <begin position="145"/>
        <end position="176"/>
    </location>
</feature>
<organism evidence="4 5">
    <name type="scientific">Iris pallida</name>
    <name type="common">Sweet iris</name>
    <dbReference type="NCBI Taxonomy" id="29817"/>
    <lineage>
        <taxon>Eukaryota</taxon>
        <taxon>Viridiplantae</taxon>
        <taxon>Streptophyta</taxon>
        <taxon>Embryophyta</taxon>
        <taxon>Tracheophyta</taxon>
        <taxon>Spermatophyta</taxon>
        <taxon>Magnoliopsida</taxon>
        <taxon>Liliopsida</taxon>
        <taxon>Asparagales</taxon>
        <taxon>Iridaceae</taxon>
        <taxon>Iridoideae</taxon>
        <taxon>Irideae</taxon>
        <taxon>Iris</taxon>
    </lineage>
</organism>
<keyword evidence="2" id="KW-1133">Transmembrane helix</keyword>
<dbReference type="InterPro" id="IPR045883">
    <property type="entry name" value="At4g13530-like"/>
</dbReference>
<dbReference type="EMBL" id="JANAVB010036220">
    <property type="protein sequence ID" value="KAJ6803829.1"/>
    <property type="molecule type" value="Genomic_DNA"/>
</dbReference>
<gene>
    <name evidence="4" type="ORF">M6B38_187670</name>
</gene>
<dbReference type="Proteomes" id="UP001140949">
    <property type="component" value="Unassembled WGS sequence"/>
</dbReference>
<evidence type="ECO:0000256" key="2">
    <source>
        <dbReference type="SAM" id="Phobius"/>
    </source>
</evidence>
<reference evidence="4" key="1">
    <citation type="journal article" date="2023" name="GigaByte">
        <title>Genome assembly of the bearded iris, Iris pallida Lam.</title>
        <authorList>
            <person name="Bruccoleri R.E."/>
            <person name="Oakeley E.J."/>
            <person name="Faust A.M.E."/>
            <person name="Altorfer M."/>
            <person name="Dessus-Babus S."/>
            <person name="Burckhardt D."/>
            <person name="Oertli M."/>
            <person name="Naumann U."/>
            <person name="Petersen F."/>
            <person name="Wong J."/>
        </authorList>
    </citation>
    <scope>NUCLEOTIDE SEQUENCE</scope>
    <source>
        <strain evidence="4">GSM-AAB239-AS_SAM_17_03QT</strain>
    </source>
</reference>
<reference evidence="4" key="2">
    <citation type="submission" date="2023-04" db="EMBL/GenBank/DDBJ databases">
        <authorList>
            <person name="Bruccoleri R.E."/>
            <person name="Oakeley E.J."/>
            <person name="Faust A.-M."/>
            <person name="Dessus-Babus S."/>
            <person name="Altorfer M."/>
            <person name="Burckhardt D."/>
            <person name="Oertli M."/>
            <person name="Naumann U."/>
            <person name="Petersen F."/>
            <person name="Wong J."/>
        </authorList>
    </citation>
    <scope>NUCLEOTIDE SEQUENCE</scope>
    <source>
        <strain evidence="4">GSM-AAB239-AS_SAM_17_03QT</strain>
        <tissue evidence="4">Leaf</tissue>
    </source>
</reference>
<feature type="domain" description="DUF6821" evidence="3">
    <location>
        <begin position="108"/>
        <end position="268"/>
    </location>
</feature>
<evidence type="ECO:0000256" key="1">
    <source>
        <dbReference type="SAM" id="MobiDB-lite"/>
    </source>
</evidence>
<dbReference type="InterPro" id="IPR049224">
    <property type="entry name" value="DUF6821"/>
</dbReference>
<dbReference type="PANTHER" id="PTHR33646">
    <property type="entry name" value="GB|AAF00631.1"/>
    <property type="match status" value="1"/>
</dbReference>
<evidence type="ECO:0000313" key="5">
    <source>
        <dbReference type="Proteomes" id="UP001140949"/>
    </source>
</evidence>
<keyword evidence="2" id="KW-0812">Transmembrane</keyword>
<dbReference type="PANTHER" id="PTHR33646:SF2">
    <property type="entry name" value="F20H23.8 PROTEIN"/>
    <property type="match status" value="1"/>
</dbReference>
<evidence type="ECO:0000313" key="4">
    <source>
        <dbReference type="EMBL" id="KAJ6803829.1"/>
    </source>
</evidence>
<comment type="caution">
    <text evidence="4">The sequence shown here is derived from an EMBL/GenBank/DDBJ whole genome shotgun (WGS) entry which is preliminary data.</text>
</comment>
<dbReference type="Pfam" id="PF20705">
    <property type="entry name" value="DUF6821"/>
    <property type="match status" value="1"/>
</dbReference>